<reference evidence="2" key="1">
    <citation type="journal article" date="2019" name="Database">
        <title>The radish genome database (RadishGD): an integrated information resource for radish genomics.</title>
        <authorList>
            <person name="Yu H.J."/>
            <person name="Baek S."/>
            <person name="Lee Y.J."/>
            <person name="Cho A."/>
            <person name="Mun J.H."/>
        </authorList>
    </citation>
    <scope>NUCLEOTIDE SEQUENCE [LARGE SCALE GENOMIC DNA]</scope>
    <source>
        <strain evidence="2">cv. WK10039</strain>
    </source>
</reference>
<accession>A0A6J0JML8</accession>
<dbReference type="PANTHER" id="PTHR39112">
    <property type="entry name" value="PROTEIN RALF-LIKE 27-RELATED"/>
    <property type="match status" value="1"/>
</dbReference>
<dbReference type="OrthoDB" id="1106388at2759"/>
<dbReference type="Proteomes" id="UP000504610">
    <property type="component" value="Chromosome 6"/>
</dbReference>
<evidence type="ECO:0000256" key="1">
    <source>
        <dbReference type="SAM" id="SignalP"/>
    </source>
</evidence>
<dbReference type="AlphaFoldDB" id="A0A6J0JML8"/>
<dbReference type="PANTHER" id="PTHR39112:SF1">
    <property type="entry name" value="PROTEIN RALF-LIKE 27"/>
    <property type="match status" value="1"/>
</dbReference>
<gene>
    <name evidence="3" type="primary">LOC108809177</name>
</gene>
<reference evidence="3" key="2">
    <citation type="submission" date="2025-08" db="UniProtKB">
        <authorList>
            <consortium name="RefSeq"/>
        </authorList>
    </citation>
    <scope>IDENTIFICATION</scope>
    <source>
        <tissue evidence="3">Leaf</tissue>
    </source>
</reference>
<proteinExistence type="predicted"/>
<evidence type="ECO:0000313" key="2">
    <source>
        <dbReference type="Proteomes" id="UP000504610"/>
    </source>
</evidence>
<organism evidence="2 3">
    <name type="scientific">Raphanus sativus</name>
    <name type="common">Radish</name>
    <name type="synonym">Raphanus raphanistrum var. sativus</name>
    <dbReference type="NCBI Taxonomy" id="3726"/>
    <lineage>
        <taxon>Eukaryota</taxon>
        <taxon>Viridiplantae</taxon>
        <taxon>Streptophyta</taxon>
        <taxon>Embryophyta</taxon>
        <taxon>Tracheophyta</taxon>
        <taxon>Spermatophyta</taxon>
        <taxon>Magnoliopsida</taxon>
        <taxon>eudicotyledons</taxon>
        <taxon>Gunneridae</taxon>
        <taxon>Pentapetalae</taxon>
        <taxon>rosids</taxon>
        <taxon>malvids</taxon>
        <taxon>Brassicales</taxon>
        <taxon>Brassicaceae</taxon>
        <taxon>Brassiceae</taxon>
        <taxon>Raphanus</taxon>
    </lineage>
</organism>
<evidence type="ECO:0000313" key="3">
    <source>
        <dbReference type="RefSeq" id="XP_018436813.2"/>
    </source>
</evidence>
<dbReference type="KEGG" id="rsz:108809177"/>
<feature type="chain" id="PRO_5040808867" evidence="1">
    <location>
        <begin position="28"/>
        <end position="115"/>
    </location>
</feature>
<sequence length="115" mass="11892">MTNSVFSFSFFFAVSLMLLLAAASATASAGNATSGLRYDGCAPGDTVGGCIMAAVEGDEEGIEAVMPRILKPAVISYDALLGAAAYKCNIAANCLKQVNGKDATCTYYNLCKRSV</sequence>
<dbReference type="InterPro" id="IPR039252">
    <property type="entry name" value="RALFL27"/>
</dbReference>
<name>A0A6J0JML8_RAPSA</name>
<dbReference type="RefSeq" id="XP_018436813.2">
    <property type="nucleotide sequence ID" value="XM_018581311.2"/>
</dbReference>
<keyword evidence="1" id="KW-0732">Signal</keyword>
<keyword evidence="2" id="KW-1185">Reference proteome</keyword>
<feature type="signal peptide" evidence="1">
    <location>
        <begin position="1"/>
        <end position="27"/>
    </location>
</feature>
<protein>
    <submittedName>
        <fullName evidence="3">Protein RALF-like 27</fullName>
    </submittedName>
</protein>
<dbReference type="GeneID" id="108809177"/>